<dbReference type="GO" id="GO:0046872">
    <property type="term" value="F:metal ion binding"/>
    <property type="evidence" value="ECO:0007669"/>
    <property type="project" value="UniProtKB-UniRule"/>
</dbReference>
<evidence type="ECO:0000256" key="5">
    <source>
        <dbReference type="ARBA" id="ARBA00022490"/>
    </source>
</evidence>
<evidence type="ECO:0000256" key="2">
    <source>
        <dbReference type="ARBA" id="ARBA00001946"/>
    </source>
</evidence>
<dbReference type="GO" id="GO:0005737">
    <property type="term" value="C:cytoplasm"/>
    <property type="evidence" value="ECO:0007669"/>
    <property type="project" value="UniProtKB-SubCell"/>
</dbReference>
<comment type="cofactor">
    <cofactor evidence="2">
        <name>Mg(2+)</name>
        <dbReference type="ChEBI" id="CHEBI:18420"/>
    </cofactor>
</comment>
<feature type="binding site" evidence="9">
    <location>
        <position position="9"/>
    </location>
    <ligand>
        <name>a divalent metal cation</name>
        <dbReference type="ChEBI" id="CHEBI:60240"/>
    </ligand>
</feature>
<sequence length="260" mass="28564">MHILLTNDDGVYADGIAAMYRALQETDHHIDVVAPLTEQSAVGHAITMADPLKVSTVDVEFCITGHAVRGTPADCVKLAINTLLDTKPDLVISGINRGANTGNHIIYSGTVSAATEATMYGIPSIAISLAITSRTEAQHDFRNAARFAVQLAEKVFQQGGLPAGTLLNVNVPEIDAEQIKGVRIGQQAKFHHTDEFEKRKDPANQTYFWLKFEDVIVLDPPEVDVDYRLVKDGYIVVTPIHYDLTDYEMLTRLKTWTFGG</sequence>
<dbReference type="NCBIfam" id="NF001490">
    <property type="entry name" value="PRK00346.1-4"/>
    <property type="match status" value="1"/>
</dbReference>
<dbReference type="EMBL" id="PDSK01000096">
    <property type="protein sequence ID" value="PIE33666.1"/>
    <property type="molecule type" value="Genomic_DNA"/>
</dbReference>
<dbReference type="PANTHER" id="PTHR30457:SF0">
    <property type="entry name" value="PHOSPHATASE, PUTATIVE (AFU_ORTHOLOGUE AFUA_4G01070)-RELATED"/>
    <property type="match status" value="1"/>
</dbReference>
<comment type="similarity">
    <text evidence="4 9">Belongs to the SurE nucleotidase family.</text>
</comment>
<dbReference type="Pfam" id="PF01975">
    <property type="entry name" value="SurE"/>
    <property type="match status" value="1"/>
</dbReference>
<dbReference type="PANTHER" id="PTHR30457">
    <property type="entry name" value="5'-NUCLEOTIDASE SURE"/>
    <property type="match status" value="1"/>
</dbReference>
<dbReference type="Proteomes" id="UP000230821">
    <property type="component" value="Unassembled WGS sequence"/>
</dbReference>
<keyword evidence="8 9" id="KW-0378">Hydrolase</keyword>
<evidence type="ECO:0000256" key="4">
    <source>
        <dbReference type="ARBA" id="ARBA00011062"/>
    </source>
</evidence>
<dbReference type="InterPro" id="IPR036523">
    <property type="entry name" value="SurE-like_sf"/>
</dbReference>
<comment type="catalytic activity">
    <reaction evidence="1 9">
        <text>a ribonucleoside 5'-phosphate + H2O = a ribonucleoside + phosphate</text>
        <dbReference type="Rhea" id="RHEA:12484"/>
        <dbReference type="ChEBI" id="CHEBI:15377"/>
        <dbReference type="ChEBI" id="CHEBI:18254"/>
        <dbReference type="ChEBI" id="CHEBI:43474"/>
        <dbReference type="ChEBI" id="CHEBI:58043"/>
        <dbReference type="EC" id="3.1.3.5"/>
    </reaction>
</comment>
<dbReference type="HAMAP" id="MF_00060">
    <property type="entry name" value="SurE"/>
    <property type="match status" value="1"/>
</dbReference>
<evidence type="ECO:0000256" key="1">
    <source>
        <dbReference type="ARBA" id="ARBA00000815"/>
    </source>
</evidence>
<feature type="binding site" evidence="9">
    <location>
        <position position="40"/>
    </location>
    <ligand>
        <name>a divalent metal cation</name>
        <dbReference type="ChEBI" id="CHEBI:60240"/>
    </ligand>
</feature>
<dbReference type="FunFam" id="3.40.1210.10:FF:000001">
    <property type="entry name" value="5'/3'-nucleotidase SurE"/>
    <property type="match status" value="1"/>
</dbReference>
<protein>
    <recommendedName>
        <fullName evidence="9">5'-nucleotidase SurE</fullName>
        <ecNumber evidence="9">3.1.3.5</ecNumber>
    </recommendedName>
    <alternativeName>
        <fullName evidence="9">Nucleoside 5'-monophosphate phosphohydrolase</fullName>
    </alternativeName>
</protein>
<comment type="caution">
    <text evidence="11">The sequence shown here is derived from an EMBL/GenBank/DDBJ whole genome shotgun (WGS) entry which is preliminary data.</text>
</comment>
<evidence type="ECO:0000256" key="9">
    <source>
        <dbReference type="HAMAP-Rule" id="MF_00060"/>
    </source>
</evidence>
<organism evidence="11 12">
    <name type="scientific">candidate division KSB3 bacterium</name>
    <dbReference type="NCBI Taxonomy" id="2044937"/>
    <lineage>
        <taxon>Bacteria</taxon>
        <taxon>candidate division KSB3</taxon>
    </lineage>
</organism>
<dbReference type="InterPro" id="IPR002828">
    <property type="entry name" value="SurE-like_Pase/nucleotidase"/>
</dbReference>
<keyword evidence="7 9" id="KW-0547">Nucleotide-binding</keyword>
<comment type="cofactor">
    <cofactor evidence="9">
        <name>a divalent metal cation</name>
        <dbReference type="ChEBI" id="CHEBI:60240"/>
    </cofactor>
    <text evidence="9">Binds 1 divalent metal cation per subunit.</text>
</comment>
<keyword evidence="6 9" id="KW-0479">Metal-binding</keyword>
<evidence type="ECO:0000256" key="8">
    <source>
        <dbReference type="ARBA" id="ARBA00022801"/>
    </source>
</evidence>
<evidence type="ECO:0000256" key="3">
    <source>
        <dbReference type="ARBA" id="ARBA00004496"/>
    </source>
</evidence>
<gene>
    <name evidence="9" type="primary">surE</name>
    <name evidence="11" type="ORF">CSA56_11175</name>
</gene>
<reference evidence="11 12" key="1">
    <citation type="submission" date="2017-10" db="EMBL/GenBank/DDBJ databases">
        <title>Novel microbial diversity and functional potential in the marine mammal oral microbiome.</title>
        <authorList>
            <person name="Dudek N.K."/>
            <person name="Sun C.L."/>
            <person name="Burstein D."/>
            <person name="Kantor R.S."/>
            <person name="Aliaga Goltsman D.S."/>
            <person name="Bik E.M."/>
            <person name="Thomas B.C."/>
            <person name="Banfield J.F."/>
            <person name="Relman D.A."/>
        </authorList>
    </citation>
    <scope>NUCLEOTIDE SEQUENCE [LARGE SCALE GENOMIC DNA]</scope>
    <source>
        <strain evidence="11">DOLJORAL78_47_16</strain>
    </source>
</reference>
<evidence type="ECO:0000313" key="11">
    <source>
        <dbReference type="EMBL" id="PIE33666.1"/>
    </source>
</evidence>
<dbReference type="GO" id="GO:0000166">
    <property type="term" value="F:nucleotide binding"/>
    <property type="evidence" value="ECO:0007669"/>
    <property type="project" value="UniProtKB-KW"/>
</dbReference>
<dbReference type="AlphaFoldDB" id="A0A2G6KD94"/>
<evidence type="ECO:0000313" key="12">
    <source>
        <dbReference type="Proteomes" id="UP000230821"/>
    </source>
</evidence>
<dbReference type="GO" id="GO:0008253">
    <property type="term" value="F:5'-nucleotidase activity"/>
    <property type="evidence" value="ECO:0007669"/>
    <property type="project" value="UniProtKB-UniRule"/>
</dbReference>
<dbReference type="NCBIfam" id="NF001492">
    <property type="entry name" value="PRK00346.2-2"/>
    <property type="match status" value="1"/>
</dbReference>
<dbReference type="InterPro" id="IPR030048">
    <property type="entry name" value="SurE"/>
</dbReference>
<name>A0A2G6KD94_9BACT</name>
<feature type="domain" description="Survival protein SurE-like phosphatase/nucleotidase" evidence="10">
    <location>
        <begin position="3"/>
        <end position="191"/>
    </location>
</feature>
<dbReference type="SUPFAM" id="SSF64167">
    <property type="entry name" value="SurE-like"/>
    <property type="match status" value="1"/>
</dbReference>
<evidence type="ECO:0000259" key="10">
    <source>
        <dbReference type="Pfam" id="PF01975"/>
    </source>
</evidence>
<proteinExistence type="inferred from homology"/>
<feature type="binding site" evidence="9">
    <location>
        <position position="8"/>
    </location>
    <ligand>
        <name>a divalent metal cation</name>
        <dbReference type="ChEBI" id="CHEBI:60240"/>
    </ligand>
</feature>
<comment type="subcellular location">
    <subcellularLocation>
        <location evidence="3 9">Cytoplasm</location>
    </subcellularLocation>
</comment>
<feature type="binding site" evidence="9">
    <location>
        <position position="96"/>
    </location>
    <ligand>
        <name>a divalent metal cation</name>
        <dbReference type="ChEBI" id="CHEBI:60240"/>
    </ligand>
</feature>
<evidence type="ECO:0000256" key="7">
    <source>
        <dbReference type="ARBA" id="ARBA00022741"/>
    </source>
</evidence>
<dbReference type="NCBIfam" id="TIGR00087">
    <property type="entry name" value="surE"/>
    <property type="match status" value="1"/>
</dbReference>
<evidence type="ECO:0000256" key="6">
    <source>
        <dbReference type="ARBA" id="ARBA00022723"/>
    </source>
</evidence>
<comment type="function">
    <text evidence="9">Nucleotidase that shows phosphatase activity on nucleoside 5'-monophosphates.</text>
</comment>
<dbReference type="Gene3D" id="3.40.1210.10">
    <property type="entry name" value="Survival protein SurE-like phosphatase/nucleotidase"/>
    <property type="match status" value="1"/>
</dbReference>
<accession>A0A2G6KD94</accession>
<keyword evidence="5 9" id="KW-0963">Cytoplasm</keyword>
<dbReference type="EC" id="3.1.3.5" evidence="9"/>